<protein>
    <recommendedName>
        <fullName evidence="4">Secreted protein</fullName>
    </recommendedName>
</protein>
<dbReference type="Proteomes" id="UP000198280">
    <property type="component" value="Unassembled WGS sequence"/>
</dbReference>
<keyword evidence="1" id="KW-0732">Signal</keyword>
<evidence type="ECO:0000256" key="1">
    <source>
        <dbReference type="SAM" id="SignalP"/>
    </source>
</evidence>
<sequence>MRKSLLPAVFATAALGVFVVAQPRGSDAHGAPADAAPAAGLRIGAVCSSDIAYATDVSCGLGDFGDVRFRCPEGTSATPCLRTRTVTLENTGRTPLRLVTISGSAPGERHEAVSGLVRPGARTALAPGAGDTYLYDIVLRFDSGPAEARVVALS</sequence>
<organism evidence="2 3">
    <name type="scientific">Actinacidiphila glaucinigra</name>
    <dbReference type="NCBI Taxonomy" id="235986"/>
    <lineage>
        <taxon>Bacteria</taxon>
        <taxon>Bacillati</taxon>
        <taxon>Actinomycetota</taxon>
        <taxon>Actinomycetes</taxon>
        <taxon>Kitasatosporales</taxon>
        <taxon>Streptomycetaceae</taxon>
        <taxon>Actinacidiphila</taxon>
    </lineage>
</organism>
<dbReference type="AlphaFoldDB" id="A0A239N6R0"/>
<evidence type="ECO:0000313" key="3">
    <source>
        <dbReference type="Proteomes" id="UP000198280"/>
    </source>
</evidence>
<dbReference type="RefSeq" id="WP_245939245.1">
    <property type="nucleotide sequence ID" value="NZ_FZOF01000031.1"/>
</dbReference>
<dbReference type="EMBL" id="FZOF01000031">
    <property type="protein sequence ID" value="SNT50163.1"/>
    <property type="molecule type" value="Genomic_DNA"/>
</dbReference>
<keyword evidence="3" id="KW-1185">Reference proteome</keyword>
<proteinExistence type="predicted"/>
<reference evidence="2 3" key="1">
    <citation type="submission" date="2017-06" db="EMBL/GenBank/DDBJ databases">
        <authorList>
            <person name="Kim H.J."/>
            <person name="Triplett B.A."/>
        </authorList>
    </citation>
    <scope>NUCLEOTIDE SEQUENCE [LARGE SCALE GENOMIC DNA]</scope>
    <source>
        <strain evidence="2 3">CGMCC 4.1858</strain>
    </source>
</reference>
<evidence type="ECO:0000313" key="2">
    <source>
        <dbReference type="EMBL" id="SNT50163.1"/>
    </source>
</evidence>
<feature type="chain" id="PRO_5038545451" description="Secreted protein" evidence="1">
    <location>
        <begin position="22"/>
        <end position="154"/>
    </location>
</feature>
<name>A0A239N6R0_9ACTN</name>
<feature type="signal peptide" evidence="1">
    <location>
        <begin position="1"/>
        <end position="21"/>
    </location>
</feature>
<accession>A0A239N6R0</accession>
<gene>
    <name evidence="2" type="ORF">SAMN05216252_13181</name>
</gene>
<evidence type="ECO:0008006" key="4">
    <source>
        <dbReference type="Google" id="ProtNLM"/>
    </source>
</evidence>